<organism evidence="3 4">
    <name type="scientific">Colocasia esculenta</name>
    <name type="common">Wild taro</name>
    <name type="synonym">Arum esculentum</name>
    <dbReference type="NCBI Taxonomy" id="4460"/>
    <lineage>
        <taxon>Eukaryota</taxon>
        <taxon>Viridiplantae</taxon>
        <taxon>Streptophyta</taxon>
        <taxon>Embryophyta</taxon>
        <taxon>Tracheophyta</taxon>
        <taxon>Spermatophyta</taxon>
        <taxon>Magnoliopsida</taxon>
        <taxon>Liliopsida</taxon>
        <taxon>Araceae</taxon>
        <taxon>Aroideae</taxon>
        <taxon>Colocasieae</taxon>
        <taxon>Colocasia</taxon>
    </lineage>
</organism>
<evidence type="ECO:0000256" key="1">
    <source>
        <dbReference type="SAM" id="MobiDB-lite"/>
    </source>
</evidence>
<evidence type="ECO:0000313" key="4">
    <source>
        <dbReference type="Proteomes" id="UP000652761"/>
    </source>
</evidence>
<dbReference type="GO" id="GO:0005829">
    <property type="term" value="C:cytosol"/>
    <property type="evidence" value="ECO:0007669"/>
    <property type="project" value="TreeGrafter"/>
</dbReference>
<keyword evidence="4" id="KW-1185">Reference proteome</keyword>
<name>A0A843WTT1_COLES</name>
<accession>A0A843WTT1</accession>
<dbReference type="Gene3D" id="1.10.10.60">
    <property type="entry name" value="Homeodomain-like"/>
    <property type="match status" value="1"/>
</dbReference>
<dbReference type="PANTHER" id="PTHR43999">
    <property type="entry name" value="DNAJ HOMOLOG SUBFAMILY C MEMBER 2"/>
    <property type="match status" value="1"/>
</dbReference>
<sequence length="172" mass="18935">MLPTKKKREQRNGVVVNMRDMAEKGEVEETEWNYKDFEILKKRRGPRAGDSFTQFLRQRKPIDKRAKVANPELSTPDPSKNGEAKDGDANSGGGGSWSSGEDIALLNALKAFPKDAPTRWDKISAAVPGRSKVALTRKRMSSVEEGEEETKKTPPPPSRRRTVAGGDMAAAV</sequence>
<dbReference type="SUPFAM" id="SSF46689">
    <property type="entry name" value="Homeodomain-like"/>
    <property type="match status" value="1"/>
</dbReference>
<dbReference type="PROSITE" id="PS50090">
    <property type="entry name" value="MYB_LIKE"/>
    <property type="match status" value="1"/>
</dbReference>
<dbReference type="InterPro" id="IPR044634">
    <property type="entry name" value="Zuotin/DnaJC2"/>
</dbReference>
<dbReference type="SMART" id="SM00717">
    <property type="entry name" value="SANT"/>
    <property type="match status" value="1"/>
</dbReference>
<dbReference type="EMBL" id="NMUH01004977">
    <property type="protein sequence ID" value="MQM11437.1"/>
    <property type="molecule type" value="Genomic_DNA"/>
</dbReference>
<protein>
    <recommendedName>
        <fullName evidence="2">Myb-like domain-containing protein</fullName>
    </recommendedName>
</protein>
<feature type="region of interest" description="Disordered" evidence="1">
    <location>
        <begin position="48"/>
        <end position="100"/>
    </location>
</feature>
<dbReference type="CDD" id="cd00167">
    <property type="entry name" value="SANT"/>
    <property type="match status" value="1"/>
</dbReference>
<dbReference type="GO" id="GO:0006450">
    <property type="term" value="P:regulation of translational fidelity"/>
    <property type="evidence" value="ECO:0007669"/>
    <property type="project" value="InterPro"/>
</dbReference>
<reference evidence="3" key="1">
    <citation type="submission" date="2017-07" db="EMBL/GenBank/DDBJ databases">
        <title>Taro Niue Genome Assembly and Annotation.</title>
        <authorList>
            <person name="Atibalentja N."/>
            <person name="Keating K."/>
            <person name="Fields C.J."/>
        </authorList>
    </citation>
    <scope>NUCLEOTIDE SEQUENCE</scope>
    <source>
        <strain evidence="3">Niue_2</strain>
        <tissue evidence="3">Leaf</tissue>
    </source>
</reference>
<feature type="domain" description="Myb-like" evidence="2">
    <location>
        <begin position="95"/>
        <end position="131"/>
    </location>
</feature>
<dbReference type="InterPro" id="IPR009057">
    <property type="entry name" value="Homeodomain-like_sf"/>
</dbReference>
<dbReference type="OrthoDB" id="10250354at2759"/>
<dbReference type="InterPro" id="IPR001005">
    <property type="entry name" value="SANT/Myb"/>
</dbReference>
<evidence type="ECO:0000313" key="3">
    <source>
        <dbReference type="EMBL" id="MQM11437.1"/>
    </source>
</evidence>
<evidence type="ECO:0000259" key="2">
    <source>
        <dbReference type="PROSITE" id="PS50090"/>
    </source>
</evidence>
<dbReference type="Proteomes" id="UP000652761">
    <property type="component" value="Unassembled WGS sequence"/>
</dbReference>
<dbReference type="GO" id="GO:0043022">
    <property type="term" value="F:ribosome binding"/>
    <property type="evidence" value="ECO:0007669"/>
    <property type="project" value="InterPro"/>
</dbReference>
<dbReference type="AlphaFoldDB" id="A0A843WTT1"/>
<dbReference type="GO" id="GO:0051083">
    <property type="term" value="P:'de novo' cotranslational protein folding"/>
    <property type="evidence" value="ECO:0007669"/>
    <property type="project" value="InterPro"/>
</dbReference>
<proteinExistence type="predicted"/>
<feature type="region of interest" description="Disordered" evidence="1">
    <location>
        <begin position="117"/>
        <end position="172"/>
    </location>
</feature>
<dbReference type="GO" id="GO:0030544">
    <property type="term" value="F:Hsp70 protein binding"/>
    <property type="evidence" value="ECO:0007669"/>
    <property type="project" value="InterPro"/>
</dbReference>
<gene>
    <name evidence="3" type="ORF">Taro_044344</name>
</gene>
<comment type="caution">
    <text evidence="3">The sequence shown here is derived from an EMBL/GenBank/DDBJ whole genome shotgun (WGS) entry which is preliminary data.</text>
</comment>
<dbReference type="PANTHER" id="PTHR43999:SF3">
    <property type="entry name" value="TRANSCRIPTION FACTOR MAMYB"/>
    <property type="match status" value="1"/>
</dbReference>